<feature type="domain" description="Helix-hairpin-helix DNA-binding motif class 1" evidence="3">
    <location>
        <begin position="59"/>
        <end position="78"/>
    </location>
</feature>
<dbReference type="Proteomes" id="UP000694865">
    <property type="component" value="Unplaced"/>
</dbReference>
<proteinExistence type="predicted"/>
<dbReference type="PANTHER" id="PTHR21180:SF32">
    <property type="entry name" value="ENDONUCLEASE_EXONUCLEASE_PHOSPHATASE FAMILY DOMAIN-CONTAINING PROTEIN 1"/>
    <property type="match status" value="1"/>
</dbReference>
<reference evidence="5" key="1">
    <citation type="submission" date="2025-08" db="UniProtKB">
        <authorList>
            <consortium name="RefSeq"/>
        </authorList>
    </citation>
    <scope>IDENTIFICATION</scope>
    <source>
        <tissue evidence="5">Testes</tissue>
    </source>
</reference>
<evidence type="ECO:0000256" key="1">
    <source>
        <dbReference type="ARBA" id="ARBA00015260"/>
    </source>
</evidence>
<keyword evidence="4" id="KW-1185">Reference proteome</keyword>
<protein>
    <recommendedName>
        <fullName evidence="1">Endonuclease/exonuclease/phosphatase family domain-containing protein 1</fullName>
    </recommendedName>
</protein>
<dbReference type="InterPro" id="IPR036691">
    <property type="entry name" value="Endo/exonu/phosph_ase_sf"/>
</dbReference>
<dbReference type="Gene3D" id="3.60.10.10">
    <property type="entry name" value="Endonuclease/exonuclease/phosphatase"/>
    <property type="match status" value="1"/>
</dbReference>
<dbReference type="RefSeq" id="XP_006816954.1">
    <property type="nucleotide sequence ID" value="XM_006816891.1"/>
</dbReference>
<dbReference type="SUPFAM" id="SSF47781">
    <property type="entry name" value="RuvA domain 2-like"/>
    <property type="match status" value="2"/>
</dbReference>
<sequence length="592" mass="65371">MGNMVTTCCGRFPNKSRLHSDYDLVPHIKGHKRDLSATYSAKDLAFTFNQLNVNTATEEELMTLPGVSRPVARNIVDYRRQIGGFRKVEDIALVTGVGAVKLAHMRNEICVNNRNGTPHGSEGGISRNSSVLETSQSAQYVDVNTATVAQLSKINGLGEHFAKKIIHHRNTNGLFYKYDEIADIPGVGQATLIKILDQITLGKMEYSNSRSDIGSNGHVPKRRLYRSNSKSSGTQTDFLAPTPTTPPSGSSYIRDPVVEFTGVKDGLPIIRVGSWNMSKLSKEKASNSGVMEVICFTILENGCGFEVPSIVCTELNNPTLPNIVGWTGHQGQWECEVSDVAGRINQSLEYNGFLWDKSRGITLKDARLLQQVQKQAHQQFVWQPYIGLFQAAKLDITLVSVHLNSKESQDHRRDKEVSDVKKLPYLIESLQTEVQGQSNIMIVGDFHTEPTVSEFDILKNLGFTNSIAATLFTNISRTDLDGSCCHDNMWISKELQDVKTGETGVIRSGLQHPCIPDGWNWNSVVSNHCPVWTELYVNKTFDGNTDSEIHYADSATASESGASTSNHIRHASYKASFDVDGNDGDLDYVPAV</sequence>
<evidence type="ECO:0000313" key="5">
    <source>
        <dbReference type="RefSeq" id="XP_006816954.1"/>
    </source>
</evidence>
<organism evidence="4 5">
    <name type="scientific">Saccoglossus kowalevskii</name>
    <name type="common">Acorn worm</name>
    <dbReference type="NCBI Taxonomy" id="10224"/>
    <lineage>
        <taxon>Eukaryota</taxon>
        <taxon>Metazoa</taxon>
        <taxon>Hemichordata</taxon>
        <taxon>Enteropneusta</taxon>
        <taxon>Harrimaniidae</taxon>
        <taxon>Saccoglossus</taxon>
    </lineage>
</organism>
<feature type="region of interest" description="Disordered" evidence="2">
    <location>
        <begin position="210"/>
        <end position="251"/>
    </location>
</feature>
<feature type="compositionally biased region" description="Polar residues" evidence="2">
    <location>
        <begin position="226"/>
        <end position="237"/>
    </location>
</feature>
<evidence type="ECO:0000259" key="3">
    <source>
        <dbReference type="SMART" id="SM00278"/>
    </source>
</evidence>
<dbReference type="SUPFAM" id="SSF56219">
    <property type="entry name" value="DNase I-like"/>
    <property type="match status" value="1"/>
</dbReference>
<dbReference type="GeneID" id="102806288"/>
<dbReference type="Pfam" id="PF12836">
    <property type="entry name" value="HHH_3"/>
    <property type="match status" value="2"/>
</dbReference>
<dbReference type="InterPro" id="IPR003583">
    <property type="entry name" value="Hlx-hairpin-Hlx_DNA-bd_motif"/>
</dbReference>
<evidence type="ECO:0000256" key="2">
    <source>
        <dbReference type="SAM" id="MobiDB-lite"/>
    </source>
</evidence>
<evidence type="ECO:0000313" key="4">
    <source>
        <dbReference type="Proteomes" id="UP000694865"/>
    </source>
</evidence>
<feature type="domain" description="Helix-hairpin-helix DNA-binding motif class 1" evidence="3">
    <location>
        <begin position="179"/>
        <end position="198"/>
    </location>
</feature>
<dbReference type="SMART" id="SM00278">
    <property type="entry name" value="HhH1"/>
    <property type="match status" value="3"/>
</dbReference>
<gene>
    <name evidence="5" type="primary">LOC102806288</name>
</gene>
<dbReference type="InterPro" id="IPR010994">
    <property type="entry name" value="RuvA_2-like"/>
</dbReference>
<accession>A0ABM0MAB3</accession>
<dbReference type="InterPro" id="IPR051675">
    <property type="entry name" value="Endo/Exo/Phosphatase_dom_1"/>
</dbReference>
<name>A0ABM0MAB3_SACKO</name>
<dbReference type="Gene3D" id="1.10.150.320">
    <property type="entry name" value="Photosystem II 12 kDa extrinsic protein"/>
    <property type="match status" value="2"/>
</dbReference>
<feature type="domain" description="Helix-hairpin-helix DNA-binding motif class 1" evidence="3">
    <location>
        <begin position="149"/>
        <end position="168"/>
    </location>
</feature>
<dbReference type="PANTHER" id="PTHR21180">
    <property type="entry name" value="ENDONUCLEASE/EXONUCLEASE/PHOSPHATASE FAMILY DOMAIN-CONTAINING PROTEIN 1"/>
    <property type="match status" value="1"/>
</dbReference>